<dbReference type="InterPro" id="IPR014036">
    <property type="entry name" value="DeoR-like_C"/>
</dbReference>
<evidence type="ECO:0000256" key="2">
    <source>
        <dbReference type="ARBA" id="ARBA00023015"/>
    </source>
</evidence>
<protein>
    <submittedName>
        <fullName evidence="6">DeoR/GlpR family DNA-binding transcription regulator</fullName>
    </submittedName>
</protein>
<dbReference type="SUPFAM" id="SSF100950">
    <property type="entry name" value="NagB/RpiA/CoA transferase-like"/>
    <property type="match status" value="1"/>
</dbReference>
<keyword evidence="3 6" id="KW-0238">DNA-binding</keyword>
<dbReference type="Gene3D" id="3.40.50.1360">
    <property type="match status" value="1"/>
</dbReference>
<keyword evidence="2" id="KW-0805">Transcription regulation</keyword>
<dbReference type="InterPro" id="IPR050313">
    <property type="entry name" value="Carb_Metab_HTH_regulators"/>
</dbReference>
<dbReference type="PRINTS" id="PR00037">
    <property type="entry name" value="HTHLACR"/>
</dbReference>
<dbReference type="PROSITE" id="PS51000">
    <property type="entry name" value="HTH_DEOR_2"/>
    <property type="match status" value="1"/>
</dbReference>
<dbReference type="SMART" id="SM00420">
    <property type="entry name" value="HTH_DEOR"/>
    <property type="match status" value="1"/>
</dbReference>
<dbReference type="PANTHER" id="PTHR30363:SF4">
    <property type="entry name" value="GLYCEROL-3-PHOSPHATE REGULON REPRESSOR"/>
    <property type="match status" value="1"/>
</dbReference>
<dbReference type="PANTHER" id="PTHR30363">
    <property type="entry name" value="HTH-TYPE TRANSCRIPTIONAL REGULATOR SRLR-RELATED"/>
    <property type="match status" value="1"/>
</dbReference>
<accession>A0ABW8NMZ8</accession>
<evidence type="ECO:0000256" key="4">
    <source>
        <dbReference type="ARBA" id="ARBA00023163"/>
    </source>
</evidence>
<comment type="caution">
    <text evidence="6">The sequence shown here is derived from an EMBL/GenBank/DDBJ whole genome shotgun (WGS) entry which is preliminary data.</text>
</comment>
<evidence type="ECO:0000256" key="1">
    <source>
        <dbReference type="ARBA" id="ARBA00022491"/>
    </source>
</evidence>
<dbReference type="Pfam" id="PF08220">
    <property type="entry name" value="HTH_DeoR"/>
    <property type="match status" value="1"/>
</dbReference>
<dbReference type="InterPro" id="IPR036388">
    <property type="entry name" value="WH-like_DNA-bd_sf"/>
</dbReference>
<keyword evidence="4" id="KW-0804">Transcription</keyword>
<evidence type="ECO:0000259" key="5">
    <source>
        <dbReference type="PROSITE" id="PS51000"/>
    </source>
</evidence>
<dbReference type="InterPro" id="IPR018356">
    <property type="entry name" value="Tscrpt_reg_HTH_DeoR_CS"/>
</dbReference>
<organism evidence="6 7">
    <name type="scientific">Oceanobacter antarcticus</name>
    <dbReference type="NCBI Taxonomy" id="3133425"/>
    <lineage>
        <taxon>Bacteria</taxon>
        <taxon>Pseudomonadati</taxon>
        <taxon>Pseudomonadota</taxon>
        <taxon>Gammaproteobacteria</taxon>
        <taxon>Oceanospirillales</taxon>
        <taxon>Oceanospirillaceae</taxon>
        <taxon>Oceanobacter</taxon>
    </lineage>
</organism>
<feature type="domain" description="HTH deoR-type" evidence="5">
    <location>
        <begin position="5"/>
        <end position="60"/>
    </location>
</feature>
<evidence type="ECO:0000313" key="7">
    <source>
        <dbReference type="Proteomes" id="UP001620597"/>
    </source>
</evidence>
<dbReference type="SMART" id="SM01134">
    <property type="entry name" value="DeoRC"/>
    <property type="match status" value="1"/>
</dbReference>
<dbReference type="Pfam" id="PF00455">
    <property type="entry name" value="DeoRC"/>
    <property type="match status" value="1"/>
</dbReference>
<name>A0ABW8NMZ8_9GAMM</name>
<dbReference type="EMBL" id="JBBKTX010000029">
    <property type="protein sequence ID" value="MFK4754364.1"/>
    <property type="molecule type" value="Genomic_DNA"/>
</dbReference>
<dbReference type="Gene3D" id="1.10.10.10">
    <property type="entry name" value="Winged helix-like DNA-binding domain superfamily/Winged helix DNA-binding domain"/>
    <property type="match status" value="1"/>
</dbReference>
<sequence length="254" mass="27127">MSRKKTTRHKAIIDQLSVNPSMRVSELSDALGVTTETIRRDLEELAAQQLINRTYGGALLRQPAEPVLSERHKANVEERAMIGKAAAPLLKGARILMMGSGATTVQVAKRIAFEMNNITVVTHSFGVATALSLNPTIEVVLAPGVYHAGEGAVHGAQTLRFLSDYSVDWAILGASGISPAGPTDALMDAAEVYACMLRQSSRHMIVADHSKFDRMATARFSQWQDIDVLVTDIAPQGPLGQALASGGVDIQLAG</sequence>
<evidence type="ECO:0000313" key="6">
    <source>
        <dbReference type="EMBL" id="MFK4754364.1"/>
    </source>
</evidence>
<evidence type="ECO:0000256" key="3">
    <source>
        <dbReference type="ARBA" id="ARBA00023125"/>
    </source>
</evidence>
<gene>
    <name evidence="6" type="ORF">WG929_18310</name>
</gene>
<dbReference type="GO" id="GO:0003677">
    <property type="term" value="F:DNA binding"/>
    <property type="evidence" value="ECO:0007669"/>
    <property type="project" value="UniProtKB-KW"/>
</dbReference>
<reference evidence="6 7" key="1">
    <citation type="submission" date="2024-03" db="EMBL/GenBank/DDBJ databases">
        <title>High-quality draft genome sequence of Oceanobacter sp. wDCs-4.</title>
        <authorList>
            <person name="Dong C."/>
        </authorList>
    </citation>
    <scope>NUCLEOTIDE SEQUENCE [LARGE SCALE GENOMIC DNA]</scope>
    <source>
        <strain evidence="7">wDCs-4</strain>
    </source>
</reference>
<proteinExistence type="predicted"/>
<dbReference type="InterPro" id="IPR036390">
    <property type="entry name" value="WH_DNA-bd_sf"/>
</dbReference>
<dbReference type="SUPFAM" id="SSF46785">
    <property type="entry name" value="Winged helix' DNA-binding domain"/>
    <property type="match status" value="1"/>
</dbReference>
<keyword evidence="1" id="KW-0678">Repressor</keyword>
<keyword evidence="7" id="KW-1185">Reference proteome</keyword>
<dbReference type="PROSITE" id="PS00894">
    <property type="entry name" value="HTH_DEOR_1"/>
    <property type="match status" value="1"/>
</dbReference>
<dbReference type="Proteomes" id="UP001620597">
    <property type="component" value="Unassembled WGS sequence"/>
</dbReference>
<dbReference type="InterPro" id="IPR037171">
    <property type="entry name" value="NagB/RpiA_transferase-like"/>
</dbReference>
<dbReference type="RefSeq" id="WP_369854760.1">
    <property type="nucleotide sequence ID" value="NZ_JBBKTX010000029.1"/>
</dbReference>
<dbReference type="InterPro" id="IPR001034">
    <property type="entry name" value="DeoR_HTH"/>
</dbReference>